<gene>
    <name evidence="2" type="ORF">V7S43_005902</name>
</gene>
<organism evidence="2 3">
    <name type="scientific">Phytophthora oleae</name>
    <dbReference type="NCBI Taxonomy" id="2107226"/>
    <lineage>
        <taxon>Eukaryota</taxon>
        <taxon>Sar</taxon>
        <taxon>Stramenopiles</taxon>
        <taxon>Oomycota</taxon>
        <taxon>Peronosporomycetes</taxon>
        <taxon>Peronosporales</taxon>
        <taxon>Peronosporaceae</taxon>
        <taxon>Phytophthora</taxon>
    </lineage>
</organism>
<reference evidence="2 3" key="1">
    <citation type="submission" date="2024-09" db="EMBL/GenBank/DDBJ databases">
        <title>Genome sequencing and assembly of Phytophthora oleae, isolate VK10A, causative agent of rot of olive drupes.</title>
        <authorList>
            <person name="Conti Taguali S."/>
            <person name="Riolo M."/>
            <person name="La Spada F."/>
            <person name="Cacciola S.O."/>
            <person name="Dionisio G."/>
        </authorList>
    </citation>
    <scope>NUCLEOTIDE SEQUENCE [LARGE SCALE GENOMIC DNA]</scope>
    <source>
        <strain evidence="2 3">VK10A</strain>
    </source>
</reference>
<keyword evidence="1" id="KW-1133">Transmembrane helix</keyword>
<keyword evidence="1" id="KW-0812">Transmembrane</keyword>
<feature type="transmembrane region" description="Helical" evidence="1">
    <location>
        <begin position="23"/>
        <end position="40"/>
    </location>
</feature>
<dbReference type="EMBL" id="JBIMZQ010000010">
    <property type="protein sequence ID" value="KAL3668599.1"/>
    <property type="molecule type" value="Genomic_DNA"/>
</dbReference>
<sequence>MLEATTAETGSLLNFVRHSAQSLYGWMVWIIQCNLPLAFCKSREARRRHYERVWQEDIESHEDDLAAVQALMVKLQNFDQITPL</sequence>
<evidence type="ECO:0000256" key="1">
    <source>
        <dbReference type="SAM" id="Phobius"/>
    </source>
</evidence>
<comment type="caution">
    <text evidence="2">The sequence shown here is derived from an EMBL/GenBank/DDBJ whole genome shotgun (WGS) entry which is preliminary data.</text>
</comment>
<name>A0ABD3FUC9_9STRA</name>
<keyword evidence="3" id="KW-1185">Reference proteome</keyword>
<evidence type="ECO:0000313" key="2">
    <source>
        <dbReference type="EMBL" id="KAL3668599.1"/>
    </source>
</evidence>
<evidence type="ECO:0000313" key="3">
    <source>
        <dbReference type="Proteomes" id="UP001632037"/>
    </source>
</evidence>
<dbReference type="AlphaFoldDB" id="A0ABD3FUC9"/>
<keyword evidence="1" id="KW-0472">Membrane</keyword>
<dbReference type="Proteomes" id="UP001632037">
    <property type="component" value="Unassembled WGS sequence"/>
</dbReference>
<accession>A0ABD3FUC9</accession>
<protein>
    <submittedName>
        <fullName evidence="2">Uncharacterized protein</fullName>
    </submittedName>
</protein>
<proteinExistence type="predicted"/>